<evidence type="ECO:0000256" key="5">
    <source>
        <dbReference type="ARBA" id="ARBA00022573"/>
    </source>
</evidence>
<dbReference type="PROSITE" id="PS00105">
    <property type="entry name" value="AA_TRANSFER_CLASS_1"/>
    <property type="match status" value="1"/>
</dbReference>
<evidence type="ECO:0000313" key="12">
    <source>
        <dbReference type="Proteomes" id="UP000254337"/>
    </source>
</evidence>
<comment type="function">
    <text evidence="2">Decarboxylates L-threonine-O-3-phosphate to yield (R)-1-amino-2-propanol O-2-phosphate, the precursor for the linkage between the nucleotide loop and the corrin ring in cobalamin.</text>
</comment>
<evidence type="ECO:0000259" key="10">
    <source>
        <dbReference type="Pfam" id="PF00155"/>
    </source>
</evidence>
<dbReference type="GO" id="GO:0009236">
    <property type="term" value="P:cobalamin biosynthetic process"/>
    <property type="evidence" value="ECO:0007669"/>
    <property type="project" value="UniProtKB-UniPathway"/>
</dbReference>
<comment type="catalytic activity">
    <reaction evidence="9">
        <text>O-phospho-L-threonine + H(+) = (R)-1-aminopropan-2-yl phosphate + CO2</text>
        <dbReference type="Rhea" id="RHEA:11492"/>
        <dbReference type="ChEBI" id="CHEBI:15378"/>
        <dbReference type="ChEBI" id="CHEBI:16526"/>
        <dbReference type="ChEBI" id="CHEBI:58563"/>
        <dbReference type="ChEBI" id="CHEBI:58675"/>
        <dbReference type="EC" id="4.1.1.81"/>
    </reaction>
</comment>
<feature type="domain" description="Aminotransferase class I/classII large" evidence="10">
    <location>
        <begin position="19"/>
        <end position="351"/>
    </location>
</feature>
<dbReference type="PANTHER" id="PTHR42885">
    <property type="entry name" value="HISTIDINOL-PHOSPHATE AMINOTRANSFERASE-RELATED"/>
    <property type="match status" value="1"/>
</dbReference>
<proteinExistence type="predicted"/>
<dbReference type="InterPro" id="IPR004838">
    <property type="entry name" value="NHTrfase_class1_PyrdxlP-BS"/>
</dbReference>
<dbReference type="RefSeq" id="WP_107195531.1">
    <property type="nucleotide sequence ID" value="NZ_CP029462.1"/>
</dbReference>
<evidence type="ECO:0000256" key="6">
    <source>
        <dbReference type="ARBA" id="ARBA00022898"/>
    </source>
</evidence>
<reference evidence="11 12" key="1">
    <citation type="submission" date="2018-05" db="EMBL/GenBank/DDBJ databases">
        <title>Complete genome sequence of Megasphaera sp. AJH120T, isolated from the ceca of a chicken.</title>
        <authorList>
            <person name="Maki J."/>
            <person name="Looft T."/>
        </authorList>
    </citation>
    <scope>NUCLEOTIDE SEQUENCE [LARGE SCALE GENOMIC DNA]</scope>
    <source>
        <strain evidence="11 12">AJH120</strain>
    </source>
</reference>
<keyword evidence="12" id="KW-1185">Reference proteome</keyword>
<dbReference type="Gene3D" id="3.90.1150.10">
    <property type="entry name" value="Aspartate Aminotransferase, domain 1"/>
    <property type="match status" value="1"/>
</dbReference>
<protein>
    <recommendedName>
        <fullName evidence="4">threonine-phosphate decarboxylase</fullName>
        <ecNumber evidence="4">4.1.1.81</ecNumber>
    </recommendedName>
    <alternativeName>
        <fullName evidence="8">L-threonine-O-3-phosphate decarboxylase</fullName>
    </alternativeName>
</protein>
<dbReference type="OrthoDB" id="9813612at2"/>
<dbReference type="NCBIfam" id="TIGR01140">
    <property type="entry name" value="L_thr_O3P_dcar"/>
    <property type="match status" value="1"/>
</dbReference>
<keyword evidence="5" id="KW-0169">Cobalamin biosynthesis</keyword>
<evidence type="ECO:0000313" key="11">
    <source>
        <dbReference type="EMBL" id="AXL20102.1"/>
    </source>
</evidence>
<sequence length="359" mass="40180">MPERFEHGGNVYIPNEGRKWLDFSANINPLGLSESVRTAIAAEIDTVVHYPDPQGRRLKEVLSSYYAVPESALLLGNGAAELFYVYMHCVRPKRVLIPVPSFNEYERAALAARADVIYCYMKCEDGFAMPVNELRRQAGNADCILLGNPNNPTGTLTPASDIESLVWTAQKAGTDVVVDESFLDFRSDRERYAARSLVKQYDNLFVVQSLTKYYAVPGLRLGFAVVPEGKRRWLEMHKDVWNVNCLAQSAGIAALKDRAYQEKTQQYVRNAAMRLYEKVRAIPGLEPLPPTVNFMLTDAVGTGLTACHIGAVLRNEGILIRDCANYPGLTPFYFRLAVRTEEENEMLCKALKNVVSIES</sequence>
<dbReference type="AlphaFoldDB" id="A0A346AW59"/>
<dbReference type="Proteomes" id="UP000254337">
    <property type="component" value="Chromosome"/>
</dbReference>
<comment type="cofactor">
    <cofactor evidence="1">
        <name>pyridoxal 5'-phosphate</name>
        <dbReference type="ChEBI" id="CHEBI:597326"/>
    </cofactor>
</comment>
<name>A0A346AW59_9FIRM</name>
<dbReference type="InterPro" id="IPR005860">
    <property type="entry name" value="CobD"/>
</dbReference>
<keyword evidence="6" id="KW-0663">Pyridoxal phosphate</keyword>
<organism evidence="11 12">
    <name type="scientific">Megasphaera stantonii</name>
    <dbReference type="NCBI Taxonomy" id="2144175"/>
    <lineage>
        <taxon>Bacteria</taxon>
        <taxon>Bacillati</taxon>
        <taxon>Bacillota</taxon>
        <taxon>Negativicutes</taxon>
        <taxon>Veillonellales</taxon>
        <taxon>Veillonellaceae</taxon>
        <taxon>Megasphaera</taxon>
    </lineage>
</organism>
<dbReference type="PANTHER" id="PTHR42885:SF1">
    <property type="entry name" value="THREONINE-PHOSPHATE DECARBOXYLASE"/>
    <property type="match status" value="1"/>
</dbReference>
<dbReference type="Pfam" id="PF00155">
    <property type="entry name" value="Aminotran_1_2"/>
    <property type="match status" value="1"/>
</dbReference>
<dbReference type="EMBL" id="CP029462">
    <property type="protein sequence ID" value="AXL20102.1"/>
    <property type="molecule type" value="Genomic_DNA"/>
</dbReference>
<evidence type="ECO:0000256" key="1">
    <source>
        <dbReference type="ARBA" id="ARBA00001933"/>
    </source>
</evidence>
<dbReference type="SUPFAM" id="SSF53383">
    <property type="entry name" value="PLP-dependent transferases"/>
    <property type="match status" value="1"/>
</dbReference>
<dbReference type="CDD" id="cd00609">
    <property type="entry name" value="AAT_like"/>
    <property type="match status" value="1"/>
</dbReference>
<dbReference type="KEGG" id="meg:DKB62_00155"/>
<evidence type="ECO:0000256" key="9">
    <source>
        <dbReference type="ARBA" id="ARBA00048531"/>
    </source>
</evidence>
<accession>A0A346AW59</accession>
<dbReference type="InterPro" id="IPR015421">
    <property type="entry name" value="PyrdxlP-dep_Trfase_major"/>
</dbReference>
<keyword evidence="7" id="KW-0456">Lyase</keyword>
<gene>
    <name evidence="11" type="ORF">DKB62_00155</name>
</gene>
<dbReference type="Gene3D" id="3.40.640.10">
    <property type="entry name" value="Type I PLP-dependent aspartate aminotransferase-like (Major domain)"/>
    <property type="match status" value="1"/>
</dbReference>
<evidence type="ECO:0000256" key="7">
    <source>
        <dbReference type="ARBA" id="ARBA00023239"/>
    </source>
</evidence>
<comment type="pathway">
    <text evidence="3">Cofactor biosynthesis; adenosylcobalamin biosynthesis.</text>
</comment>
<dbReference type="InterPro" id="IPR015422">
    <property type="entry name" value="PyrdxlP-dep_Trfase_small"/>
</dbReference>
<dbReference type="InterPro" id="IPR004839">
    <property type="entry name" value="Aminotransferase_I/II_large"/>
</dbReference>
<dbReference type="GO" id="GO:0048472">
    <property type="term" value="F:threonine-phosphate decarboxylase activity"/>
    <property type="evidence" value="ECO:0007669"/>
    <property type="project" value="UniProtKB-EC"/>
</dbReference>
<dbReference type="InterPro" id="IPR015424">
    <property type="entry name" value="PyrdxlP-dep_Trfase"/>
</dbReference>
<evidence type="ECO:0000256" key="4">
    <source>
        <dbReference type="ARBA" id="ARBA00012285"/>
    </source>
</evidence>
<dbReference type="UniPathway" id="UPA00148"/>
<evidence type="ECO:0000256" key="8">
    <source>
        <dbReference type="ARBA" id="ARBA00029996"/>
    </source>
</evidence>
<dbReference type="EC" id="4.1.1.81" evidence="4"/>
<evidence type="ECO:0000256" key="3">
    <source>
        <dbReference type="ARBA" id="ARBA00004953"/>
    </source>
</evidence>
<evidence type="ECO:0000256" key="2">
    <source>
        <dbReference type="ARBA" id="ARBA00003444"/>
    </source>
</evidence>
<dbReference type="GO" id="GO:0030170">
    <property type="term" value="F:pyridoxal phosphate binding"/>
    <property type="evidence" value="ECO:0007669"/>
    <property type="project" value="InterPro"/>
</dbReference>